<dbReference type="AlphaFoldDB" id="A0A2P2LZ42"/>
<reference evidence="1" key="1">
    <citation type="submission" date="2018-02" db="EMBL/GenBank/DDBJ databases">
        <title>Rhizophora mucronata_Transcriptome.</title>
        <authorList>
            <person name="Meera S.P."/>
            <person name="Sreeshan A."/>
            <person name="Augustine A."/>
        </authorList>
    </citation>
    <scope>NUCLEOTIDE SEQUENCE</scope>
    <source>
        <tissue evidence="1">Leaf</tissue>
    </source>
</reference>
<sequence length="107" mass="11686">MEVSLSLILRGKLSSESSLSLFTSLSCLTGLISSLTAFVAFCLDTCFAWSSPELDDFKFLNGDFIDEDLAEEVDALGLPMADFTGNTFEDGTLVLPFWAFKPCPLEL</sequence>
<dbReference type="EMBL" id="GGEC01042760">
    <property type="protein sequence ID" value="MBX23244.1"/>
    <property type="molecule type" value="Transcribed_RNA"/>
</dbReference>
<protein>
    <submittedName>
        <fullName evidence="1">Uncharacterized protein MANES_15G065000</fullName>
    </submittedName>
</protein>
<name>A0A2P2LZ42_RHIMU</name>
<organism evidence="1">
    <name type="scientific">Rhizophora mucronata</name>
    <name type="common">Asiatic mangrove</name>
    <dbReference type="NCBI Taxonomy" id="61149"/>
    <lineage>
        <taxon>Eukaryota</taxon>
        <taxon>Viridiplantae</taxon>
        <taxon>Streptophyta</taxon>
        <taxon>Embryophyta</taxon>
        <taxon>Tracheophyta</taxon>
        <taxon>Spermatophyta</taxon>
        <taxon>Magnoliopsida</taxon>
        <taxon>eudicotyledons</taxon>
        <taxon>Gunneridae</taxon>
        <taxon>Pentapetalae</taxon>
        <taxon>rosids</taxon>
        <taxon>fabids</taxon>
        <taxon>Malpighiales</taxon>
        <taxon>Rhizophoraceae</taxon>
        <taxon>Rhizophora</taxon>
    </lineage>
</organism>
<evidence type="ECO:0000313" key="1">
    <source>
        <dbReference type="EMBL" id="MBX23244.1"/>
    </source>
</evidence>
<proteinExistence type="predicted"/>
<accession>A0A2P2LZ42</accession>